<accession>A0ACB8U9N1</accession>
<protein>
    <submittedName>
        <fullName evidence="1">Uncharacterized protein</fullName>
    </submittedName>
</protein>
<sequence>MFREIDPEPEFRGLEDDDWMTHGDPRLLACETPLDYQRYLEAAAKHKVRYEFELEGLLRRYNISEAECVAGLLLRSPKTRVRVEKDHDIRIAVREAYAHVVAGTRDRIRKYLEDHPSGSGKEVDLDAWALAAYKLTYDYSERFSSYRQFQWSVHDFDTADSDEVNAEVEEEFRAMLADQNISTSLCRRYSFAWILSEHIFHLLGELEDS</sequence>
<keyword evidence="2" id="KW-1185">Reference proteome</keyword>
<reference evidence="1" key="1">
    <citation type="journal article" date="2021" name="Environ. Microbiol.">
        <title>Gene family expansions and transcriptome signatures uncover fungal adaptations to wood decay.</title>
        <authorList>
            <person name="Hage H."/>
            <person name="Miyauchi S."/>
            <person name="Viragh M."/>
            <person name="Drula E."/>
            <person name="Min B."/>
            <person name="Chaduli D."/>
            <person name="Navarro D."/>
            <person name="Favel A."/>
            <person name="Norest M."/>
            <person name="Lesage-Meessen L."/>
            <person name="Balint B."/>
            <person name="Merenyi Z."/>
            <person name="de Eugenio L."/>
            <person name="Morin E."/>
            <person name="Martinez A.T."/>
            <person name="Baldrian P."/>
            <person name="Stursova M."/>
            <person name="Martinez M.J."/>
            <person name="Novotny C."/>
            <person name="Magnuson J.K."/>
            <person name="Spatafora J.W."/>
            <person name="Maurice S."/>
            <person name="Pangilinan J."/>
            <person name="Andreopoulos W."/>
            <person name="LaButti K."/>
            <person name="Hundley H."/>
            <person name="Na H."/>
            <person name="Kuo A."/>
            <person name="Barry K."/>
            <person name="Lipzen A."/>
            <person name="Henrissat B."/>
            <person name="Riley R."/>
            <person name="Ahrendt S."/>
            <person name="Nagy L.G."/>
            <person name="Grigoriev I.V."/>
            <person name="Martin F."/>
            <person name="Rosso M.N."/>
        </authorList>
    </citation>
    <scope>NUCLEOTIDE SEQUENCE</scope>
    <source>
        <strain evidence="1">CBS 384.51</strain>
    </source>
</reference>
<evidence type="ECO:0000313" key="2">
    <source>
        <dbReference type="Proteomes" id="UP001055072"/>
    </source>
</evidence>
<proteinExistence type="predicted"/>
<comment type="caution">
    <text evidence="1">The sequence shown here is derived from an EMBL/GenBank/DDBJ whole genome shotgun (WGS) entry which is preliminary data.</text>
</comment>
<evidence type="ECO:0000313" key="1">
    <source>
        <dbReference type="EMBL" id="KAI0090964.1"/>
    </source>
</evidence>
<name>A0ACB8U9N1_9APHY</name>
<dbReference type="Proteomes" id="UP001055072">
    <property type="component" value="Unassembled WGS sequence"/>
</dbReference>
<organism evidence="1 2">
    <name type="scientific">Irpex rosettiformis</name>
    <dbReference type="NCBI Taxonomy" id="378272"/>
    <lineage>
        <taxon>Eukaryota</taxon>
        <taxon>Fungi</taxon>
        <taxon>Dikarya</taxon>
        <taxon>Basidiomycota</taxon>
        <taxon>Agaricomycotina</taxon>
        <taxon>Agaricomycetes</taxon>
        <taxon>Polyporales</taxon>
        <taxon>Irpicaceae</taxon>
        <taxon>Irpex</taxon>
    </lineage>
</organism>
<dbReference type="EMBL" id="MU274906">
    <property type="protein sequence ID" value="KAI0090964.1"/>
    <property type="molecule type" value="Genomic_DNA"/>
</dbReference>
<gene>
    <name evidence="1" type="ORF">BDY19DRAFT_667054</name>
</gene>